<dbReference type="AlphaFoldDB" id="D1Z0F1"/>
<dbReference type="eggNOG" id="arCOG10686">
    <property type="taxonomic scope" value="Archaea"/>
</dbReference>
<dbReference type="InterPro" id="IPR009409">
    <property type="entry name" value="DUF1059"/>
</dbReference>
<accession>D1Z0F1</accession>
<reference evidence="2" key="3">
    <citation type="journal article" date="2011" name="PLoS ONE">
        <title>Genome sequence of a mesophilic hydrogenotrophic methanogen Methanocella paludicola, the first cultivated representative of the order Methanocellales.</title>
        <authorList>
            <person name="Sakai S."/>
            <person name="Takaki Y."/>
            <person name="Shimamura S."/>
            <person name="Sekine M."/>
            <person name="Tajima T."/>
            <person name="Kosugi H."/>
            <person name="Ichikawa N."/>
            <person name="Tasumi E."/>
            <person name="Hiraki A.T."/>
            <person name="Shimizu A."/>
            <person name="Kato Y."/>
            <person name="Nishiko R."/>
            <person name="Mori K."/>
            <person name="Fujita N."/>
            <person name="Imachi H."/>
            <person name="Takai K."/>
        </authorList>
    </citation>
    <scope>NUCLEOTIDE SEQUENCE [LARGE SCALE GENOMIC DNA]</scope>
    <source>
        <strain evidence="2">DSM 17711 / JCM 13418 / NBRC 101707 / SANAE</strain>
    </source>
</reference>
<gene>
    <name evidence="1" type="ordered locus">MCP_2101</name>
</gene>
<proteinExistence type="predicted"/>
<evidence type="ECO:0000313" key="2">
    <source>
        <dbReference type="Proteomes" id="UP000001882"/>
    </source>
</evidence>
<dbReference type="STRING" id="304371.MCP_2101"/>
<keyword evidence="2" id="KW-1185">Reference proteome</keyword>
<dbReference type="InParanoid" id="D1Z0F1"/>
<name>D1Z0F1_METPS</name>
<protein>
    <recommendedName>
        <fullName evidence="3">DUF1059 domain-containing protein</fullName>
    </recommendedName>
</protein>
<organism evidence="1 2">
    <name type="scientific">Methanocella paludicola (strain DSM 17711 / JCM 13418 / NBRC 101707 / SANAE)</name>
    <dbReference type="NCBI Taxonomy" id="304371"/>
    <lineage>
        <taxon>Archaea</taxon>
        <taxon>Methanobacteriati</taxon>
        <taxon>Methanobacteriota</taxon>
        <taxon>Stenosarchaea group</taxon>
        <taxon>Methanomicrobia</taxon>
        <taxon>Methanocellales</taxon>
        <taxon>Methanocellaceae</taxon>
        <taxon>Methanocella</taxon>
    </lineage>
</organism>
<reference evidence="1 2" key="1">
    <citation type="journal article" date="2007" name="Appl. Environ. Microbiol.">
        <title>Isolation of key methanogens for global methane emission from rice paddy fields: a novel isolate affiliated with the clone cluster rice cluster I.</title>
        <authorList>
            <person name="Sakai S."/>
            <person name="Imachi H."/>
            <person name="Sekiguchi Y."/>
            <person name="Ohashi A."/>
            <person name="Harada H."/>
            <person name="Kamagata Y."/>
        </authorList>
    </citation>
    <scope>NUCLEOTIDE SEQUENCE [LARGE SCALE GENOMIC DNA]</scope>
    <source>
        <strain evidence="2">DSM 17711 / JCM 13418 / NBRC 101707 / SANAE</strain>
    </source>
</reference>
<sequence>MMDMVQEFSCKTAGAAGCPFMVRDENTDELVRIVQQHASRFHNEALDKEEVMKNVKQV</sequence>
<dbReference type="KEGG" id="mpd:MCP_2101"/>
<dbReference type="Proteomes" id="UP000001882">
    <property type="component" value="Chromosome"/>
</dbReference>
<reference evidence="1 2" key="2">
    <citation type="journal article" date="2008" name="Int. J. Syst. Evol. Microbiol.">
        <title>Methanocella paludicola gen. nov., sp. nov., a methane-producing archaeon, the first isolate of the lineage 'Rice Cluster I', and proposal of the new archaeal order Methanocellales ord. nov.</title>
        <authorList>
            <person name="Sakai S."/>
            <person name="Imachi H."/>
            <person name="Hanada S."/>
            <person name="Ohashi A."/>
            <person name="Harada H."/>
            <person name="Kamagata Y."/>
        </authorList>
    </citation>
    <scope>NUCLEOTIDE SEQUENCE [LARGE SCALE GENOMIC DNA]</scope>
    <source>
        <strain evidence="2">DSM 17711 / JCM 13418 / NBRC 101707 / SANAE</strain>
    </source>
</reference>
<evidence type="ECO:0000313" key="1">
    <source>
        <dbReference type="EMBL" id="BAI62173.1"/>
    </source>
</evidence>
<dbReference type="Pfam" id="PF06348">
    <property type="entry name" value="DUF1059"/>
    <property type="match status" value="1"/>
</dbReference>
<evidence type="ECO:0008006" key="3">
    <source>
        <dbReference type="Google" id="ProtNLM"/>
    </source>
</evidence>
<dbReference type="EMBL" id="AP011532">
    <property type="protein sequence ID" value="BAI62173.1"/>
    <property type="molecule type" value="Genomic_DNA"/>
</dbReference>